<evidence type="ECO:0000313" key="3">
    <source>
        <dbReference type="EMBL" id="GAG49681.1"/>
    </source>
</evidence>
<dbReference type="CDD" id="cd02953">
    <property type="entry name" value="DsbDgamma"/>
    <property type="match status" value="1"/>
</dbReference>
<evidence type="ECO:0000259" key="2">
    <source>
        <dbReference type="PROSITE" id="PS51352"/>
    </source>
</evidence>
<reference evidence="3" key="1">
    <citation type="journal article" date="2014" name="Front. Microbiol.">
        <title>High frequency of phylogenetically diverse reductive dehalogenase-homologous genes in deep subseafloor sedimentary metagenomes.</title>
        <authorList>
            <person name="Kawai M."/>
            <person name="Futagami T."/>
            <person name="Toyoda A."/>
            <person name="Takaki Y."/>
            <person name="Nishi S."/>
            <person name="Hori S."/>
            <person name="Arai W."/>
            <person name="Tsubouchi T."/>
            <person name="Morono Y."/>
            <person name="Uchiyama I."/>
            <person name="Ito T."/>
            <person name="Fujiyama A."/>
            <person name="Inagaki F."/>
            <person name="Takami H."/>
        </authorList>
    </citation>
    <scope>NUCLEOTIDE SEQUENCE</scope>
    <source>
        <strain evidence="3">Expedition CK06-06</strain>
    </source>
</reference>
<feature type="transmembrane region" description="Helical" evidence="1">
    <location>
        <begin position="25"/>
        <end position="48"/>
    </location>
</feature>
<evidence type="ECO:0000256" key="1">
    <source>
        <dbReference type="SAM" id="Phobius"/>
    </source>
</evidence>
<feature type="non-terminal residue" evidence="3">
    <location>
        <position position="1"/>
    </location>
</feature>
<name>X0ZNB3_9ZZZZ</name>
<dbReference type="AlphaFoldDB" id="X0ZNB3"/>
<dbReference type="GO" id="GO:0045454">
    <property type="term" value="P:cell redox homeostasis"/>
    <property type="evidence" value="ECO:0007669"/>
    <property type="project" value="TreeGrafter"/>
</dbReference>
<dbReference type="EMBL" id="BARS01050578">
    <property type="protein sequence ID" value="GAG49681.1"/>
    <property type="molecule type" value="Genomic_DNA"/>
</dbReference>
<dbReference type="PROSITE" id="PS51352">
    <property type="entry name" value="THIOREDOXIN_2"/>
    <property type="match status" value="1"/>
</dbReference>
<dbReference type="PANTHER" id="PTHR32234:SF0">
    <property type="entry name" value="THIOL:DISULFIDE INTERCHANGE PROTEIN DSBD"/>
    <property type="match status" value="1"/>
</dbReference>
<dbReference type="InterPro" id="IPR035671">
    <property type="entry name" value="DsbD_gamma"/>
</dbReference>
<keyword evidence="1" id="KW-1133">Transmembrane helix</keyword>
<protein>
    <recommendedName>
        <fullName evidence="2">Thioredoxin domain-containing protein</fullName>
    </recommendedName>
</protein>
<dbReference type="PANTHER" id="PTHR32234">
    <property type="entry name" value="THIOL:DISULFIDE INTERCHANGE PROTEIN DSBD"/>
    <property type="match status" value="1"/>
</dbReference>
<accession>X0ZNB3</accession>
<dbReference type="InterPro" id="IPR013766">
    <property type="entry name" value="Thioredoxin_domain"/>
</dbReference>
<proteinExistence type="predicted"/>
<gene>
    <name evidence="3" type="ORF">S01H1_75479</name>
</gene>
<keyword evidence="1" id="KW-0472">Membrane</keyword>
<comment type="caution">
    <text evidence="3">The sequence shown here is derived from an EMBL/GenBank/DDBJ whole genome shotgun (WGS) entry which is preliminary data.</text>
</comment>
<dbReference type="SUPFAM" id="SSF52833">
    <property type="entry name" value="Thioredoxin-like"/>
    <property type="match status" value="1"/>
</dbReference>
<keyword evidence="1" id="KW-0812">Transmembrane</keyword>
<dbReference type="GO" id="GO:0015035">
    <property type="term" value="F:protein-disulfide reductase activity"/>
    <property type="evidence" value="ECO:0007669"/>
    <property type="project" value="TreeGrafter"/>
</dbReference>
<dbReference type="InterPro" id="IPR036249">
    <property type="entry name" value="Thioredoxin-like_sf"/>
</dbReference>
<feature type="domain" description="Thioredoxin" evidence="2">
    <location>
        <begin position="50"/>
        <end position="186"/>
    </location>
</feature>
<dbReference type="Pfam" id="PF13899">
    <property type="entry name" value="Thioredoxin_7"/>
    <property type="match status" value="1"/>
</dbReference>
<sequence>CAIYLGALERIEPGSSGWKRLWKSLGIVLLVLGILEIVGAAAGGDYWLRPLAGIQSMAGNAPAEKHAEFSRIKSVEDLENALSQASANGSGAMLDFYADWCVECKRMERNTFPEESVQALLDRFQLLQTDVTANDDVDQALMKSFGIIGPPAILFFDRAGAEMKAYRLVGYFEPEEFAAHLQQVLAAQ</sequence>
<dbReference type="Gene3D" id="3.40.30.10">
    <property type="entry name" value="Glutaredoxin"/>
    <property type="match status" value="1"/>
</dbReference>
<organism evidence="3">
    <name type="scientific">marine sediment metagenome</name>
    <dbReference type="NCBI Taxonomy" id="412755"/>
    <lineage>
        <taxon>unclassified sequences</taxon>
        <taxon>metagenomes</taxon>
        <taxon>ecological metagenomes</taxon>
    </lineage>
</organism>